<dbReference type="EMBL" id="JANDZV010000001">
    <property type="protein sequence ID" value="MCZ7407063.1"/>
    <property type="molecule type" value="Genomic_DNA"/>
</dbReference>
<evidence type="ECO:0000313" key="4">
    <source>
        <dbReference type="EMBL" id="MCZ7407063.1"/>
    </source>
</evidence>
<dbReference type="AlphaFoldDB" id="A0A9X3H997"/>
<accession>A0A9X3H997</accession>
<dbReference type="PROSITE" id="PS00893">
    <property type="entry name" value="NUDIX_BOX"/>
    <property type="match status" value="1"/>
</dbReference>
<dbReference type="InterPro" id="IPR020084">
    <property type="entry name" value="NUDIX_hydrolase_CS"/>
</dbReference>
<comment type="similarity">
    <text evidence="1">Belongs to the Nudix hydrolase family.</text>
</comment>
<comment type="caution">
    <text evidence="4">The sequence shown here is derived from an EMBL/GenBank/DDBJ whole genome shotgun (WGS) entry which is preliminary data.</text>
</comment>
<dbReference type="SUPFAM" id="SSF55811">
    <property type="entry name" value="Nudix"/>
    <property type="match status" value="1"/>
</dbReference>
<dbReference type="InterPro" id="IPR000086">
    <property type="entry name" value="NUDIX_hydrolase_dom"/>
</dbReference>
<sequence>MLKEVFAIPAVGALIYRIKDNKLNILVQERYKENEIFEKGLLELPAGKIREYEDIFKALKREVEEETGLTVIEIIGENNIDTREMGEYTVNSYVPFCCTQNLSGGYSIILQTFLCKVEGKIIPNSNETRNVRWMNVDDIYSSINKNLEVWYPMHINTLFKFIDYYQKGFIYE</sequence>
<evidence type="ECO:0000259" key="3">
    <source>
        <dbReference type="PROSITE" id="PS51462"/>
    </source>
</evidence>
<evidence type="ECO:0000256" key="1">
    <source>
        <dbReference type="ARBA" id="ARBA00005582"/>
    </source>
</evidence>
<evidence type="ECO:0000313" key="5">
    <source>
        <dbReference type="Proteomes" id="UP001141458"/>
    </source>
</evidence>
<dbReference type="CDD" id="cd02883">
    <property type="entry name" value="NUDIX_Hydrolase"/>
    <property type="match status" value="1"/>
</dbReference>
<dbReference type="Pfam" id="PF00293">
    <property type="entry name" value="NUDIX"/>
    <property type="match status" value="1"/>
</dbReference>
<proteinExistence type="inferred from homology"/>
<dbReference type="InterPro" id="IPR015797">
    <property type="entry name" value="NUDIX_hydrolase-like_dom_sf"/>
</dbReference>
<dbReference type="PANTHER" id="PTHR43736:SF1">
    <property type="entry name" value="DIHYDRONEOPTERIN TRIPHOSPHATE DIPHOSPHATASE"/>
    <property type="match status" value="1"/>
</dbReference>
<evidence type="ECO:0000256" key="2">
    <source>
        <dbReference type="ARBA" id="ARBA00022801"/>
    </source>
</evidence>
<dbReference type="GO" id="GO:0016787">
    <property type="term" value="F:hydrolase activity"/>
    <property type="evidence" value="ECO:0007669"/>
    <property type="project" value="UniProtKB-KW"/>
</dbReference>
<name>A0A9X3H997_9FIRM</name>
<dbReference type="PANTHER" id="PTHR43736">
    <property type="entry name" value="ADP-RIBOSE PYROPHOSPHATASE"/>
    <property type="match status" value="1"/>
</dbReference>
<dbReference type="PROSITE" id="PS51462">
    <property type="entry name" value="NUDIX"/>
    <property type="match status" value="1"/>
</dbReference>
<dbReference type="Proteomes" id="UP001141458">
    <property type="component" value="Unassembled WGS sequence"/>
</dbReference>
<reference evidence="4" key="1">
    <citation type="submission" date="2022-07" db="EMBL/GenBank/DDBJ databases">
        <title>Parvimonas micra travels from the subgingival sulcus of the human oral cavity to the colorectal adenocarcinoma.</title>
        <authorList>
            <person name="Conde-Perez K."/>
            <person name="Buetas E."/>
            <person name="Aja-Macaya P."/>
            <person name="Martin-De Arribas E."/>
            <person name="Iglesias-Corras I."/>
            <person name="Trigo-Tasende N."/>
            <person name="Nasser-Ali M."/>
            <person name="Estevez L.S."/>
            <person name="Rumbo-Feal S."/>
            <person name="Otero-Alen B."/>
            <person name="Noguera J.F."/>
            <person name="Concha A."/>
            <person name="Pardinas-Lopez S."/>
            <person name="Carda-Dieguez M."/>
            <person name="Gomez-Randulfe I."/>
            <person name="Martinez-Lago N."/>
            <person name="Ladra S."/>
            <person name="Aparicio L.A."/>
            <person name="Bou G."/>
            <person name="Mira A."/>
            <person name="Vallejo J.A."/>
            <person name="Poza M."/>
        </authorList>
    </citation>
    <scope>NUCLEOTIDE SEQUENCE</scope>
    <source>
        <strain evidence="4">PM79KC-AC-4</strain>
    </source>
</reference>
<protein>
    <submittedName>
        <fullName evidence="4">NUDIX domain-containing protein</fullName>
    </submittedName>
</protein>
<dbReference type="RefSeq" id="WP_269720444.1">
    <property type="nucleotide sequence ID" value="NZ_CP101408.1"/>
</dbReference>
<gene>
    <name evidence="4" type="ORF">NND69_01585</name>
</gene>
<feature type="domain" description="Nudix hydrolase" evidence="3">
    <location>
        <begin position="6"/>
        <end position="161"/>
    </location>
</feature>
<keyword evidence="2" id="KW-0378">Hydrolase</keyword>
<organism evidence="4 5">
    <name type="scientific">Parvimonas micra</name>
    <dbReference type="NCBI Taxonomy" id="33033"/>
    <lineage>
        <taxon>Bacteria</taxon>
        <taxon>Bacillati</taxon>
        <taxon>Bacillota</taxon>
        <taxon>Tissierellia</taxon>
        <taxon>Tissierellales</taxon>
        <taxon>Peptoniphilaceae</taxon>
        <taxon>Parvimonas</taxon>
    </lineage>
</organism>
<dbReference type="Gene3D" id="3.90.79.10">
    <property type="entry name" value="Nucleoside Triphosphate Pyrophosphohydrolase"/>
    <property type="match status" value="1"/>
</dbReference>